<feature type="domain" description="PAS" evidence="12">
    <location>
        <begin position="995"/>
        <end position="1040"/>
    </location>
</feature>
<dbReference type="PROSITE" id="PS50113">
    <property type="entry name" value="PAC"/>
    <property type="match status" value="5"/>
</dbReference>
<dbReference type="InterPro" id="IPR052162">
    <property type="entry name" value="Sensor_kinase/Photoreceptor"/>
</dbReference>
<feature type="transmembrane region" description="Helical" evidence="9">
    <location>
        <begin position="197"/>
        <end position="216"/>
    </location>
</feature>
<evidence type="ECO:0000256" key="4">
    <source>
        <dbReference type="ARBA" id="ARBA00022679"/>
    </source>
</evidence>
<proteinExistence type="predicted"/>
<feature type="transmembrane region" description="Helical" evidence="9">
    <location>
        <begin position="73"/>
        <end position="91"/>
    </location>
</feature>
<dbReference type="PROSITE" id="PS50112">
    <property type="entry name" value="PAS"/>
    <property type="match status" value="6"/>
</dbReference>
<keyword evidence="15" id="KW-1185">Reference proteome</keyword>
<evidence type="ECO:0000256" key="9">
    <source>
        <dbReference type="SAM" id="Phobius"/>
    </source>
</evidence>
<dbReference type="PANTHER" id="PTHR43304">
    <property type="entry name" value="PHYTOCHROME-LIKE PROTEIN CPH1"/>
    <property type="match status" value="1"/>
</dbReference>
<dbReference type="Gene3D" id="3.40.50.2300">
    <property type="match status" value="1"/>
</dbReference>
<keyword evidence="4" id="KW-0808">Transferase</keyword>
<dbReference type="Proteomes" id="UP000748752">
    <property type="component" value="Unassembled WGS sequence"/>
</dbReference>
<dbReference type="Pfam" id="PF02518">
    <property type="entry name" value="HATPase_c"/>
    <property type="match status" value="1"/>
</dbReference>
<evidence type="ECO:0000256" key="8">
    <source>
        <dbReference type="SAM" id="MobiDB-lite"/>
    </source>
</evidence>
<feature type="domain" description="PAS" evidence="12">
    <location>
        <begin position="613"/>
        <end position="686"/>
    </location>
</feature>
<keyword evidence="9" id="KW-0472">Membrane</keyword>
<dbReference type="Pfam" id="PF08448">
    <property type="entry name" value="PAS_4"/>
    <property type="match status" value="2"/>
</dbReference>
<dbReference type="Gene3D" id="3.30.450.20">
    <property type="entry name" value="PAS domain"/>
    <property type="match status" value="7"/>
</dbReference>
<feature type="transmembrane region" description="Helical" evidence="9">
    <location>
        <begin position="166"/>
        <end position="185"/>
    </location>
</feature>
<dbReference type="SUPFAM" id="SSF52172">
    <property type="entry name" value="CheY-like"/>
    <property type="match status" value="1"/>
</dbReference>
<feature type="domain" description="PAS" evidence="12">
    <location>
        <begin position="870"/>
        <end position="940"/>
    </location>
</feature>
<dbReference type="SUPFAM" id="SSF55874">
    <property type="entry name" value="ATPase domain of HSP90 chaperone/DNA topoisomerase II/histidine kinase"/>
    <property type="match status" value="1"/>
</dbReference>
<dbReference type="InterPro" id="IPR000014">
    <property type="entry name" value="PAS"/>
</dbReference>
<comment type="caution">
    <text evidence="14">The sequence shown here is derived from an EMBL/GenBank/DDBJ whole genome shotgun (WGS) entry which is preliminary data.</text>
</comment>
<evidence type="ECO:0000256" key="2">
    <source>
        <dbReference type="ARBA" id="ARBA00012438"/>
    </source>
</evidence>
<keyword evidence="9" id="KW-1133">Transmembrane helix</keyword>
<keyword evidence="9" id="KW-0812">Transmembrane</keyword>
<dbReference type="Pfam" id="PF13426">
    <property type="entry name" value="PAS_9"/>
    <property type="match status" value="1"/>
</dbReference>
<feature type="domain" description="PAC" evidence="13">
    <location>
        <begin position="817"/>
        <end position="869"/>
    </location>
</feature>
<dbReference type="Pfam" id="PF08447">
    <property type="entry name" value="PAS_3"/>
    <property type="match status" value="2"/>
</dbReference>
<evidence type="ECO:0000256" key="6">
    <source>
        <dbReference type="PROSITE-ProRule" id="PRU00169"/>
    </source>
</evidence>
<feature type="transmembrane region" description="Helical" evidence="9">
    <location>
        <begin position="37"/>
        <end position="61"/>
    </location>
</feature>
<feature type="domain" description="PAS" evidence="12">
    <location>
        <begin position="1378"/>
        <end position="1448"/>
    </location>
</feature>
<feature type="transmembrane region" description="Helical" evidence="9">
    <location>
        <begin position="97"/>
        <end position="115"/>
    </location>
</feature>
<dbReference type="InterPro" id="IPR004358">
    <property type="entry name" value="Sig_transdc_His_kin-like_C"/>
</dbReference>
<dbReference type="PROSITE" id="PS50110">
    <property type="entry name" value="RESPONSE_REGULATORY"/>
    <property type="match status" value="1"/>
</dbReference>
<dbReference type="EMBL" id="NRRV01000029">
    <property type="protein sequence ID" value="MBK1631642.1"/>
    <property type="molecule type" value="Genomic_DNA"/>
</dbReference>
<dbReference type="PRINTS" id="PR00344">
    <property type="entry name" value="BCTRLSENSOR"/>
</dbReference>
<dbReference type="SUPFAM" id="SSF55785">
    <property type="entry name" value="PYP-like sensor domain (PAS domain)"/>
    <property type="match status" value="7"/>
</dbReference>
<dbReference type="Gene3D" id="2.10.70.100">
    <property type="match status" value="2"/>
</dbReference>
<dbReference type="NCBIfam" id="TIGR00229">
    <property type="entry name" value="sensory_box"/>
    <property type="match status" value="6"/>
</dbReference>
<keyword evidence="7" id="KW-0175">Coiled coil</keyword>
<dbReference type="SMART" id="SM00091">
    <property type="entry name" value="PAS"/>
    <property type="match status" value="7"/>
</dbReference>
<feature type="domain" description="PAC" evidence="13">
    <location>
        <begin position="941"/>
        <end position="994"/>
    </location>
</feature>
<evidence type="ECO:0000313" key="14">
    <source>
        <dbReference type="EMBL" id="MBK1631642.1"/>
    </source>
</evidence>
<evidence type="ECO:0000313" key="15">
    <source>
        <dbReference type="Proteomes" id="UP000748752"/>
    </source>
</evidence>
<dbReference type="EC" id="2.7.13.3" evidence="2"/>
<reference evidence="14 15" key="1">
    <citation type="journal article" date="2020" name="Microorganisms">
        <title>Osmotic Adaptation and Compatible Solute Biosynthesis of Phototrophic Bacteria as Revealed from Genome Analyses.</title>
        <authorList>
            <person name="Imhoff J.F."/>
            <person name="Rahn T."/>
            <person name="Kunzel S."/>
            <person name="Keller A."/>
            <person name="Neulinger S.C."/>
        </authorList>
    </citation>
    <scope>NUCLEOTIDE SEQUENCE [LARGE SCALE GENOMIC DNA]</scope>
    <source>
        <strain evidence="14 15">DSM 6210</strain>
    </source>
</reference>
<feature type="domain" description="PAC" evidence="13">
    <location>
        <begin position="687"/>
        <end position="741"/>
    </location>
</feature>
<dbReference type="InterPro" id="IPR000700">
    <property type="entry name" value="PAS-assoc_C"/>
</dbReference>
<dbReference type="InterPro" id="IPR013655">
    <property type="entry name" value="PAS_fold_3"/>
</dbReference>
<evidence type="ECO:0000256" key="5">
    <source>
        <dbReference type="ARBA" id="ARBA00022777"/>
    </source>
</evidence>
<dbReference type="InterPro" id="IPR011006">
    <property type="entry name" value="CheY-like_superfamily"/>
</dbReference>
<dbReference type="InterPro" id="IPR035965">
    <property type="entry name" value="PAS-like_dom_sf"/>
</dbReference>
<feature type="region of interest" description="Disordered" evidence="8">
    <location>
        <begin position="2050"/>
        <end position="2079"/>
    </location>
</feature>
<keyword evidence="5" id="KW-0418">Kinase</keyword>
<dbReference type="Pfam" id="PF00072">
    <property type="entry name" value="Response_reg"/>
    <property type="match status" value="1"/>
</dbReference>
<evidence type="ECO:0000259" key="11">
    <source>
        <dbReference type="PROSITE" id="PS50110"/>
    </source>
</evidence>
<dbReference type="Pfam" id="PF13188">
    <property type="entry name" value="PAS_8"/>
    <property type="match status" value="2"/>
</dbReference>
<gene>
    <name evidence="14" type="ORF">CKO31_12985</name>
</gene>
<feature type="domain" description="PAC" evidence="13">
    <location>
        <begin position="1325"/>
        <end position="1377"/>
    </location>
</feature>
<comment type="catalytic activity">
    <reaction evidence="1">
        <text>ATP + protein L-histidine = ADP + protein N-phospho-L-histidine.</text>
        <dbReference type="EC" id="2.7.13.3"/>
    </reaction>
</comment>
<dbReference type="SMART" id="SM00448">
    <property type="entry name" value="REC"/>
    <property type="match status" value="1"/>
</dbReference>
<evidence type="ECO:0000256" key="7">
    <source>
        <dbReference type="SAM" id="Coils"/>
    </source>
</evidence>
<feature type="region of interest" description="Disordered" evidence="8">
    <location>
        <begin position="1"/>
        <end position="24"/>
    </location>
</feature>
<dbReference type="InterPro" id="IPR036890">
    <property type="entry name" value="HATPase_C_sf"/>
</dbReference>
<feature type="modified residue" description="4-aspartylphosphate" evidence="6">
    <location>
        <position position="1987"/>
    </location>
</feature>
<feature type="domain" description="Histidine kinase" evidence="10">
    <location>
        <begin position="1689"/>
        <end position="1915"/>
    </location>
</feature>
<dbReference type="InterPro" id="IPR001789">
    <property type="entry name" value="Sig_transdc_resp-reg_receiver"/>
</dbReference>
<protein>
    <recommendedName>
        <fullName evidence="2">histidine kinase</fullName>
        <ecNumber evidence="2">2.7.13.3</ecNumber>
    </recommendedName>
</protein>
<dbReference type="PROSITE" id="PS50109">
    <property type="entry name" value="HIS_KIN"/>
    <property type="match status" value="1"/>
</dbReference>
<dbReference type="PANTHER" id="PTHR43304:SF1">
    <property type="entry name" value="PAC DOMAIN-CONTAINING PROTEIN"/>
    <property type="match status" value="1"/>
</dbReference>
<evidence type="ECO:0000259" key="13">
    <source>
        <dbReference type="PROSITE" id="PS50113"/>
    </source>
</evidence>
<name>A0ABS1CI99_9GAMM</name>
<evidence type="ECO:0000259" key="12">
    <source>
        <dbReference type="PROSITE" id="PS50112"/>
    </source>
</evidence>
<feature type="domain" description="PAS" evidence="12">
    <location>
        <begin position="767"/>
        <end position="803"/>
    </location>
</feature>
<organism evidence="14 15">
    <name type="scientific">Thiohalocapsa halophila</name>
    <dbReference type="NCBI Taxonomy" id="69359"/>
    <lineage>
        <taxon>Bacteria</taxon>
        <taxon>Pseudomonadati</taxon>
        <taxon>Pseudomonadota</taxon>
        <taxon>Gammaproteobacteria</taxon>
        <taxon>Chromatiales</taxon>
        <taxon>Chromatiaceae</taxon>
        <taxon>Thiohalocapsa</taxon>
    </lineage>
</organism>
<dbReference type="SMART" id="SM00387">
    <property type="entry name" value="HATPase_c"/>
    <property type="match status" value="1"/>
</dbReference>
<dbReference type="InterPro" id="IPR001610">
    <property type="entry name" value="PAC"/>
</dbReference>
<evidence type="ECO:0000256" key="1">
    <source>
        <dbReference type="ARBA" id="ARBA00000085"/>
    </source>
</evidence>
<feature type="domain" description="PAS" evidence="12">
    <location>
        <begin position="1121"/>
        <end position="1174"/>
    </location>
</feature>
<dbReference type="SMART" id="SM00086">
    <property type="entry name" value="PAC"/>
    <property type="match status" value="6"/>
</dbReference>
<dbReference type="Gene3D" id="1.10.287.130">
    <property type="match status" value="1"/>
</dbReference>
<dbReference type="Gene3D" id="3.30.565.10">
    <property type="entry name" value="Histidine kinase-like ATPase, C-terminal domain"/>
    <property type="match status" value="1"/>
</dbReference>
<keyword evidence="3 6" id="KW-0597">Phosphoprotein</keyword>
<feature type="domain" description="Response regulatory" evidence="11">
    <location>
        <begin position="1937"/>
        <end position="2054"/>
    </location>
</feature>
<dbReference type="InterPro" id="IPR005467">
    <property type="entry name" value="His_kinase_dom"/>
</dbReference>
<dbReference type="CDD" id="cd00130">
    <property type="entry name" value="PAS"/>
    <property type="match status" value="7"/>
</dbReference>
<evidence type="ECO:0000259" key="10">
    <source>
        <dbReference type="PROSITE" id="PS50109"/>
    </source>
</evidence>
<accession>A0ABS1CI99</accession>
<dbReference type="InterPro" id="IPR013656">
    <property type="entry name" value="PAS_4"/>
</dbReference>
<feature type="domain" description="PAC" evidence="13">
    <location>
        <begin position="1448"/>
        <end position="1504"/>
    </location>
</feature>
<dbReference type="InterPro" id="IPR003594">
    <property type="entry name" value="HATPase_dom"/>
</dbReference>
<dbReference type="Gene3D" id="6.10.340.10">
    <property type="match status" value="1"/>
</dbReference>
<evidence type="ECO:0000256" key="3">
    <source>
        <dbReference type="ARBA" id="ARBA00022553"/>
    </source>
</evidence>
<feature type="transmembrane region" description="Helical" evidence="9">
    <location>
        <begin position="127"/>
        <end position="146"/>
    </location>
</feature>
<sequence length="2079" mass="223687">MPSPLARGATSPHQPAGTALDPPPSQRPWRSMLLETLLLAGLGVLGNVFSVSLFFGVEVLFGSIAALVAVARLGLLPGLAVAIAAGAYTLVLWDHPYALLIFALEALAVALHRRWAQRRGRPLPPLAISAALYWVLIGIPLVLVFYHGPLGMGWLPTLLIAAKQSLNGILNAALAGSLLLGLALLQGRRGLPRLSELLFSLLLAALLLPSLLVTAWENSDLKSLLEADRAHELRLLGALAVPQLAQAAAASPAQLAAELRRLNAAAERHTRLGAAPRLFLAERASGAVTLGEALPAGPIVPSAEPGLALVLPAQPQSSAMVRWRASRYRAALPVPGMEPPQDLIIEVSAVPVIDAVQQRITRLLAALLALALGAVLLAALLSRRIVGPIQSVADAARALPAAIRDGQPWSVPSPGLFAESAQLGHAVTAMGESLGESFEALQRERDEQVRQRALLDLEAHCLAWLVRHGDNAAAFADALCRQLQRVLPGQHCFMLPSANSRLELVASPGLPADAREDLVRRLAAPAAQVFLQRVLVACTPVAVPPEVMEAEGTPATDLCSGRAIPICDRTGSALGILLTDIPAAGLGTFSTDVFERVRPLAGLGLASIQLHREHHVLLEALSQSGTGIVVTRRSGRDHLVTYANRGFTEVSGYSAEALLGQDLRMLRDGDEDQLDLERLRAALAADQECSAVIRNRRPDGSTYWSALALSPVHGDGATVTHYIGVQQDVTETVESTARLRASEARLNEAQAIAHLGSWAYAMDGTGYWSDEAYRLLGYAPGAVASTLDHFLAVVHPDDRERVRARALAAQQPPYDDYDIEFRVCARDGVERMLLARGRMQRGADGTPQRFAGTALDVTEQRRIEAALREQQERYRLVVNNLEDLLVRVDTEGRFEFVSPSYCRMFGRSEAELLGQTFMPLVHPDDREATAEAMARLFAPPHAATMEQRAETVHGWRWLQWSDKAVLDAQGQVVAIVGVGRDITERKAAEQALRESEQRFRALFETIGEGVIYYDGDGVMTEANPVACAMLALPRDQVQGRRPESEPWQLLGEDGTPLAHAAYPSRVALRSGQDTEPMVVGLRAGDSVRWLLAKAHPETAPGAARPHRVFVTFADITSLLETQLRLQAIIDSSPHGIVELGLHDRRVLCCNTAMERLFGYPPGGLIGLGAEDLHPPGLEPQLVADLGMAADDADAGSLNVPLYVPCRRRDGGVFHCKIAPGLMQLGAVRTLTAFFTDVTLEYQSRNALEDSRQALLGAQALAHIGSWEYDIAADDLQWSPEVYRIFEQDPASFGASFDAFQTVVHPDDRESLRRAYAAATEHGAAHDLVHRLLLPDGRIKWVHERAAFEHAADGQAIRARGTVQDITERHLAQQRLRESRERLSAIFDNAPMGIALLDEQRRLLMVNRALAGLLGRSPDALRDTVLDSLIHPDDLPANQAQFSDLLTGRRTDYRLTERYLRPDGRVVWGDLRMALLPAGGDAPPTPLAMVEDVTELHEARERRRALEGKLSAYTARLEDLLDLVNQALPPEHQLQALLRLACRALDLTGAGVGTLRDDAHQPELIASIDTARGSASPASLAVPPALLDAARAQPGKPVVDCDLPADGAAAAGQDCHIALAFAGDDAPEAQREQLLLVLWGEQAELALDEPLWQLLRLVAQRIAAVRAQERLQHYLVQAKERETIGHLASGVAHDFNNLLGVLDINLLYIEDALAAVQDEDPELPQVLEETRSALGQAKVVASGMLSMSRAGGVPLALVPLDTTIGELAGILHHMLPAGIRLETAIPAGLAAWSNGAFLQAALLNLALNARDAMPDGGTLRITARSRRWDGCGALAVGDLAAGDYVELSVQDDGSGMTPETQASIFEPLFSTKAKRRGHGLGLFMVKEFVLRSGAGLAVESARGQGTRFRLLLPTQPSPDLTQEPMDNAPQTDSVAGLRVLVVDDDPRVRDGVARVLTRAGMTTRLAEHGELALERLRADPGVDLVLTDVAMPVLDGLALKERLAVERPGLPVLLMTGQYATPDRAGADADADAALPILRKPLEQAQLFAAIRTATPGGQPKVGPPSEDPRGSAAPTDAPA</sequence>
<feature type="coiled-coil region" evidence="7">
    <location>
        <begin position="1495"/>
        <end position="1522"/>
    </location>
</feature>